<evidence type="ECO:0000256" key="3">
    <source>
        <dbReference type="ARBA" id="ARBA00022723"/>
    </source>
</evidence>
<feature type="compositionally biased region" description="Polar residues" evidence="8">
    <location>
        <begin position="81"/>
        <end position="93"/>
    </location>
</feature>
<keyword evidence="2" id="KW-0812">Transmembrane</keyword>
<organism evidence="10 11">
    <name type="scientific">Apophysomyces ossiformis</name>
    <dbReference type="NCBI Taxonomy" id="679940"/>
    <lineage>
        <taxon>Eukaryota</taxon>
        <taxon>Fungi</taxon>
        <taxon>Fungi incertae sedis</taxon>
        <taxon>Mucoromycota</taxon>
        <taxon>Mucoromycotina</taxon>
        <taxon>Mucoromycetes</taxon>
        <taxon>Mucorales</taxon>
        <taxon>Mucorineae</taxon>
        <taxon>Mucoraceae</taxon>
        <taxon>Apophysomyces</taxon>
    </lineage>
</organism>
<keyword evidence="11" id="KW-1185">Reference proteome</keyword>
<comment type="subcellular location">
    <subcellularLocation>
        <location evidence="1">Membrane</location>
        <topology evidence="1">Multi-pass membrane protein</topology>
    </subcellularLocation>
</comment>
<dbReference type="AlphaFoldDB" id="A0A8H7ENI7"/>
<dbReference type="SMART" id="SM00744">
    <property type="entry name" value="RINGv"/>
    <property type="match status" value="1"/>
</dbReference>
<dbReference type="PROSITE" id="PS51292">
    <property type="entry name" value="ZF_RING_CH"/>
    <property type="match status" value="1"/>
</dbReference>
<dbReference type="SUPFAM" id="SSF57850">
    <property type="entry name" value="RING/U-box"/>
    <property type="match status" value="1"/>
</dbReference>
<keyword evidence="7" id="KW-0472">Membrane</keyword>
<keyword evidence="3" id="KW-0479">Metal-binding</keyword>
<dbReference type="PANTHER" id="PTHR46283">
    <property type="entry name" value="E3 UBIQUITIN-PROTEIN LIGASE MARCH5"/>
    <property type="match status" value="1"/>
</dbReference>
<accession>A0A8H7ENI7</accession>
<evidence type="ECO:0000256" key="7">
    <source>
        <dbReference type="ARBA" id="ARBA00023136"/>
    </source>
</evidence>
<dbReference type="Proteomes" id="UP000605846">
    <property type="component" value="Unassembled WGS sequence"/>
</dbReference>
<dbReference type="InterPro" id="IPR013083">
    <property type="entry name" value="Znf_RING/FYVE/PHD"/>
</dbReference>
<gene>
    <name evidence="10" type="ORF">EC973_009254</name>
</gene>
<evidence type="ECO:0000256" key="6">
    <source>
        <dbReference type="ARBA" id="ARBA00022989"/>
    </source>
</evidence>
<dbReference type="Gene3D" id="3.30.40.10">
    <property type="entry name" value="Zinc/RING finger domain, C3HC4 (zinc finger)"/>
    <property type="match status" value="1"/>
</dbReference>
<evidence type="ECO:0000256" key="2">
    <source>
        <dbReference type="ARBA" id="ARBA00022692"/>
    </source>
</evidence>
<feature type="domain" description="RING-CH-type" evidence="9">
    <location>
        <begin position="94"/>
        <end position="159"/>
    </location>
</feature>
<dbReference type="EMBL" id="JABAYA010000089">
    <property type="protein sequence ID" value="KAF7725830.1"/>
    <property type="molecule type" value="Genomic_DNA"/>
</dbReference>
<dbReference type="GO" id="GO:0016020">
    <property type="term" value="C:membrane"/>
    <property type="evidence" value="ECO:0007669"/>
    <property type="project" value="UniProtKB-SubCell"/>
</dbReference>
<evidence type="ECO:0000313" key="10">
    <source>
        <dbReference type="EMBL" id="KAF7725830.1"/>
    </source>
</evidence>
<comment type="caution">
    <text evidence="10">The sequence shown here is derived from an EMBL/GenBank/DDBJ whole genome shotgun (WGS) entry which is preliminary data.</text>
</comment>
<evidence type="ECO:0000256" key="1">
    <source>
        <dbReference type="ARBA" id="ARBA00004141"/>
    </source>
</evidence>
<feature type="compositionally biased region" description="Low complexity" evidence="8">
    <location>
        <begin position="56"/>
        <end position="80"/>
    </location>
</feature>
<keyword evidence="4" id="KW-0863">Zinc-finger</keyword>
<feature type="region of interest" description="Disordered" evidence="8">
    <location>
        <begin position="317"/>
        <end position="351"/>
    </location>
</feature>
<evidence type="ECO:0000313" key="11">
    <source>
        <dbReference type="Proteomes" id="UP000605846"/>
    </source>
</evidence>
<feature type="region of interest" description="Disordered" evidence="8">
    <location>
        <begin position="56"/>
        <end position="94"/>
    </location>
</feature>
<dbReference type="InterPro" id="IPR011016">
    <property type="entry name" value="Znf_RING-CH"/>
</dbReference>
<protein>
    <recommendedName>
        <fullName evidence="9">RING-CH-type domain-containing protein</fullName>
    </recommendedName>
</protein>
<keyword evidence="5" id="KW-0862">Zinc</keyword>
<keyword evidence="6" id="KW-1133">Transmembrane helix</keyword>
<dbReference type="OrthoDB" id="5817083at2759"/>
<name>A0A8H7ENI7_9FUNG</name>
<feature type="compositionally biased region" description="Polar residues" evidence="8">
    <location>
        <begin position="317"/>
        <end position="328"/>
    </location>
</feature>
<proteinExistence type="predicted"/>
<dbReference type="GO" id="GO:0008270">
    <property type="term" value="F:zinc ion binding"/>
    <property type="evidence" value="ECO:0007669"/>
    <property type="project" value="UniProtKB-KW"/>
</dbReference>
<reference evidence="10" key="1">
    <citation type="submission" date="2020-01" db="EMBL/GenBank/DDBJ databases">
        <title>Genome Sequencing of Three Apophysomyces-Like Fungal Strains Confirms a Novel Fungal Genus in the Mucoromycota with divergent Burkholderia-like Endosymbiotic Bacteria.</title>
        <authorList>
            <person name="Stajich J.E."/>
            <person name="Macias A.M."/>
            <person name="Carter-House D."/>
            <person name="Lovett B."/>
            <person name="Kasson L.R."/>
            <person name="Berry K."/>
            <person name="Grigoriev I."/>
            <person name="Chang Y."/>
            <person name="Spatafora J."/>
            <person name="Kasson M.T."/>
        </authorList>
    </citation>
    <scope>NUCLEOTIDE SEQUENCE</scope>
    <source>
        <strain evidence="10">NRRL A-21654</strain>
    </source>
</reference>
<evidence type="ECO:0000256" key="8">
    <source>
        <dbReference type="SAM" id="MobiDB-lite"/>
    </source>
</evidence>
<evidence type="ECO:0000256" key="4">
    <source>
        <dbReference type="ARBA" id="ARBA00022771"/>
    </source>
</evidence>
<feature type="compositionally biased region" description="Basic and acidic residues" evidence="8">
    <location>
        <begin position="342"/>
        <end position="351"/>
    </location>
</feature>
<sequence>MAHFRYPNPSLLNATGRYVQQQQPTDDGDAYNRHGEASTTVSSMLDEIVLNGDSQSTLSLSSSSSDTSSSSTILASRTTTAGNRTVQQTTSQPRTEHEPRRCWICFGEDGDSDGRWIKPCACSLVAHEHCLLDWIAENQKGSPTKKVNCPQCASRYYVSEKTSLVVLLFGLVDGLVHAAAPYVTLLGLGCSVLITSTTYGAFSVLTFFGAKDGERLIGRPASWTWRTWISLPLIPAALITSRSRWADGALPFASVVILRLTGRSPSHLPQLTWPLSPEAALGLLPWIRLLYNNLYSLIQRYLSRRLLASDRHQNNIPSLQQGTASQNQVERDTTQAEADDTEPGRQDNTRRRDMDVLHGGHHLGISVIGALLWPTISSIIGSCLNHIRWVRQYFPDPFHRNLLGGCMFVVAKDIANLLYKYERIRQFRSRRVKNYNEINHTKRKSRS</sequence>
<evidence type="ECO:0000256" key="5">
    <source>
        <dbReference type="ARBA" id="ARBA00022833"/>
    </source>
</evidence>
<evidence type="ECO:0000259" key="9">
    <source>
        <dbReference type="PROSITE" id="PS51292"/>
    </source>
</evidence>
<dbReference type="Pfam" id="PF12906">
    <property type="entry name" value="RINGv"/>
    <property type="match status" value="1"/>
</dbReference>